<dbReference type="AlphaFoldDB" id="A0A0A9EST0"/>
<sequence>MFLIPLDIILLFKIIGKSNRYLMNCTARKAAELNKLRLCTMQIIYLEKEHCNSNSKLTYLNGRKCQT</sequence>
<reference evidence="1" key="1">
    <citation type="submission" date="2014-09" db="EMBL/GenBank/DDBJ databases">
        <authorList>
            <person name="Magalhaes I.L.F."/>
            <person name="Oliveira U."/>
            <person name="Santos F.R."/>
            <person name="Vidigal T.H.D.A."/>
            <person name="Brescovit A.D."/>
            <person name="Santos A.J."/>
        </authorList>
    </citation>
    <scope>NUCLEOTIDE SEQUENCE</scope>
    <source>
        <tissue evidence="1">Shoot tissue taken approximately 20 cm above the soil surface</tissue>
    </source>
</reference>
<proteinExistence type="predicted"/>
<reference evidence="1" key="2">
    <citation type="journal article" date="2015" name="Data Brief">
        <title>Shoot transcriptome of the giant reed, Arundo donax.</title>
        <authorList>
            <person name="Barrero R.A."/>
            <person name="Guerrero F.D."/>
            <person name="Moolhuijzen P."/>
            <person name="Goolsby J.A."/>
            <person name="Tidwell J."/>
            <person name="Bellgard S.E."/>
            <person name="Bellgard M.I."/>
        </authorList>
    </citation>
    <scope>NUCLEOTIDE SEQUENCE</scope>
    <source>
        <tissue evidence="1">Shoot tissue taken approximately 20 cm above the soil surface</tissue>
    </source>
</reference>
<organism evidence="1">
    <name type="scientific">Arundo donax</name>
    <name type="common">Giant reed</name>
    <name type="synonym">Donax arundinaceus</name>
    <dbReference type="NCBI Taxonomy" id="35708"/>
    <lineage>
        <taxon>Eukaryota</taxon>
        <taxon>Viridiplantae</taxon>
        <taxon>Streptophyta</taxon>
        <taxon>Embryophyta</taxon>
        <taxon>Tracheophyta</taxon>
        <taxon>Spermatophyta</taxon>
        <taxon>Magnoliopsida</taxon>
        <taxon>Liliopsida</taxon>
        <taxon>Poales</taxon>
        <taxon>Poaceae</taxon>
        <taxon>PACMAD clade</taxon>
        <taxon>Arundinoideae</taxon>
        <taxon>Arundineae</taxon>
        <taxon>Arundo</taxon>
    </lineage>
</organism>
<protein>
    <submittedName>
        <fullName evidence="1">Uncharacterized protein</fullName>
    </submittedName>
</protein>
<accession>A0A0A9EST0</accession>
<dbReference type="EMBL" id="GBRH01195837">
    <property type="protein sequence ID" value="JAE02059.1"/>
    <property type="molecule type" value="Transcribed_RNA"/>
</dbReference>
<name>A0A0A9EST0_ARUDO</name>
<evidence type="ECO:0000313" key="1">
    <source>
        <dbReference type="EMBL" id="JAE02059.1"/>
    </source>
</evidence>